<organism evidence="1 2">
    <name type="scientific">Gymnopilus dilepis</name>
    <dbReference type="NCBI Taxonomy" id="231916"/>
    <lineage>
        <taxon>Eukaryota</taxon>
        <taxon>Fungi</taxon>
        <taxon>Dikarya</taxon>
        <taxon>Basidiomycota</taxon>
        <taxon>Agaricomycotina</taxon>
        <taxon>Agaricomycetes</taxon>
        <taxon>Agaricomycetidae</taxon>
        <taxon>Agaricales</taxon>
        <taxon>Agaricineae</taxon>
        <taxon>Hymenogastraceae</taxon>
        <taxon>Gymnopilus</taxon>
    </lineage>
</organism>
<gene>
    <name evidence="1" type="ORF">CVT26_005102</name>
</gene>
<comment type="caution">
    <text evidence="1">The sequence shown here is derived from an EMBL/GenBank/DDBJ whole genome shotgun (WGS) entry which is preliminary data.</text>
</comment>
<name>A0A409Y088_9AGAR</name>
<accession>A0A409Y088</accession>
<evidence type="ECO:0000313" key="1">
    <source>
        <dbReference type="EMBL" id="PPQ96422.1"/>
    </source>
</evidence>
<dbReference type="Proteomes" id="UP000284706">
    <property type="component" value="Unassembled WGS sequence"/>
</dbReference>
<protein>
    <submittedName>
        <fullName evidence="1">Uncharacterized protein</fullName>
    </submittedName>
</protein>
<evidence type="ECO:0000313" key="2">
    <source>
        <dbReference type="Proteomes" id="UP000284706"/>
    </source>
</evidence>
<dbReference type="EMBL" id="NHYE01001373">
    <property type="protein sequence ID" value="PPQ96422.1"/>
    <property type="molecule type" value="Genomic_DNA"/>
</dbReference>
<keyword evidence="2" id="KW-1185">Reference proteome</keyword>
<dbReference type="InParanoid" id="A0A409Y088"/>
<sequence>MSEEIEIVDPPTEVHKVASPDIIHLRTGVPSVLQRISGTTWFYKIWFSESTHLPEPNCGFAGDLYIIKNLSCIYVFWKRRKDNGKEVWSLTNSAKKIYHPDDSKFVLNAGVYPEWRNKRSKITWSGDFQQAGERFLSGFGLGSSKGRPIVL</sequence>
<reference evidence="1 2" key="1">
    <citation type="journal article" date="2018" name="Evol. Lett.">
        <title>Horizontal gene cluster transfer increased hallucinogenic mushroom diversity.</title>
        <authorList>
            <person name="Reynolds H.T."/>
            <person name="Vijayakumar V."/>
            <person name="Gluck-Thaler E."/>
            <person name="Korotkin H.B."/>
            <person name="Matheny P.B."/>
            <person name="Slot J.C."/>
        </authorList>
    </citation>
    <scope>NUCLEOTIDE SEQUENCE [LARGE SCALE GENOMIC DNA]</scope>
    <source>
        <strain evidence="1 2">SRW20</strain>
    </source>
</reference>
<dbReference type="AlphaFoldDB" id="A0A409Y088"/>
<proteinExistence type="predicted"/>